<organism evidence="1">
    <name type="scientific">marine sediment metagenome</name>
    <dbReference type="NCBI Taxonomy" id="412755"/>
    <lineage>
        <taxon>unclassified sequences</taxon>
        <taxon>metagenomes</taxon>
        <taxon>ecological metagenomes</taxon>
    </lineage>
</organism>
<sequence>MGKKERTKGAVYENEVCKALSAFWPTTKRNLSQYQGSDGRDLDATEPLCFQLKRRKKTALSEIKIAYLEAAESLQDDYVIPAACWRDDNGKSMVILSLDDLVLLLCGIEDGTF</sequence>
<name>A0A0F9WKH0_9ZZZZ</name>
<reference evidence="1" key="1">
    <citation type="journal article" date="2015" name="Nature">
        <title>Complex archaea that bridge the gap between prokaryotes and eukaryotes.</title>
        <authorList>
            <person name="Spang A."/>
            <person name="Saw J.H."/>
            <person name="Jorgensen S.L."/>
            <person name="Zaremba-Niedzwiedzka K."/>
            <person name="Martijn J."/>
            <person name="Lind A.E."/>
            <person name="van Eijk R."/>
            <person name="Schleper C."/>
            <person name="Guy L."/>
            <person name="Ettema T.J."/>
        </authorList>
    </citation>
    <scope>NUCLEOTIDE SEQUENCE</scope>
</reference>
<comment type="caution">
    <text evidence="1">The sequence shown here is derived from an EMBL/GenBank/DDBJ whole genome shotgun (WGS) entry which is preliminary data.</text>
</comment>
<proteinExistence type="predicted"/>
<protein>
    <submittedName>
        <fullName evidence="1">Uncharacterized protein</fullName>
    </submittedName>
</protein>
<dbReference type="AlphaFoldDB" id="A0A0F9WKH0"/>
<gene>
    <name evidence="1" type="ORF">LCGC14_0344590</name>
</gene>
<dbReference type="EMBL" id="LAZR01000254">
    <property type="protein sequence ID" value="KKN78983.1"/>
    <property type="molecule type" value="Genomic_DNA"/>
</dbReference>
<evidence type="ECO:0000313" key="1">
    <source>
        <dbReference type="EMBL" id="KKN78983.1"/>
    </source>
</evidence>
<accession>A0A0F9WKH0</accession>